<evidence type="ECO:0000313" key="3">
    <source>
        <dbReference type="Proteomes" id="UP000009227"/>
    </source>
</evidence>
<keyword evidence="1" id="KW-0812">Transmembrane</keyword>
<dbReference type="RefSeq" id="WP_013799063.1">
    <property type="nucleotide sequence ID" value="NC_015562.1"/>
</dbReference>
<evidence type="ECO:0000313" key="2">
    <source>
        <dbReference type="EMBL" id="AEF96461.1"/>
    </source>
</evidence>
<dbReference type="GeneID" id="10643762"/>
<keyword evidence="1" id="KW-1133">Transmembrane helix</keyword>
<protein>
    <submittedName>
        <fullName evidence="2">Uncharacterized protein</fullName>
    </submittedName>
</protein>
<dbReference type="KEGG" id="mig:Metig_0918"/>
<feature type="transmembrane region" description="Helical" evidence="1">
    <location>
        <begin position="6"/>
        <end position="22"/>
    </location>
</feature>
<sequence>MSIITIFILMGIGILIGYLLFGRKRYYEIKAPKYAEISRGSNFLETAGAVAAGVLAAEAIEHIAEDMMDDEIIEESMEEFVDDIGDDMGDFVDDIGDLEF</sequence>
<dbReference type="EMBL" id="CP002737">
    <property type="protein sequence ID" value="AEF96461.1"/>
    <property type="molecule type" value="Genomic_DNA"/>
</dbReference>
<dbReference type="HOGENOM" id="CLU_2152648_0_0_2"/>
<accession>F6BDA0</accession>
<dbReference type="Proteomes" id="UP000009227">
    <property type="component" value="Chromosome"/>
</dbReference>
<evidence type="ECO:0000256" key="1">
    <source>
        <dbReference type="SAM" id="Phobius"/>
    </source>
</evidence>
<organism evidence="3">
    <name type="scientific">Methanotorris igneus (strain DSM 5666 / JCM 11834 / Kol 5)</name>
    <dbReference type="NCBI Taxonomy" id="880724"/>
    <lineage>
        <taxon>Archaea</taxon>
        <taxon>Methanobacteriati</taxon>
        <taxon>Methanobacteriota</taxon>
        <taxon>Methanomada group</taxon>
        <taxon>Methanococci</taxon>
        <taxon>Methanococcales</taxon>
        <taxon>Methanocaldococcaceae</taxon>
        <taxon>Methanotorris</taxon>
    </lineage>
</organism>
<keyword evidence="3" id="KW-1185">Reference proteome</keyword>
<keyword evidence="1" id="KW-0472">Membrane</keyword>
<proteinExistence type="predicted"/>
<dbReference type="AlphaFoldDB" id="F6BDA0"/>
<name>F6BDA0_METIK</name>
<reference evidence="2 3" key="1">
    <citation type="submission" date="2011-05" db="EMBL/GenBank/DDBJ databases">
        <title>Complete sequence of Methanotorris igneus Kol 5.</title>
        <authorList>
            <consortium name="US DOE Joint Genome Institute"/>
            <person name="Lucas S."/>
            <person name="Han J."/>
            <person name="Lapidus A."/>
            <person name="Cheng J.-F."/>
            <person name="Goodwin L."/>
            <person name="Pitluck S."/>
            <person name="Peters L."/>
            <person name="Mikhailova N."/>
            <person name="Chertkov O."/>
            <person name="Han C."/>
            <person name="Tapia R."/>
            <person name="Land M."/>
            <person name="Hauser L."/>
            <person name="Kyrpides N."/>
            <person name="Ivanova N."/>
            <person name="Pagani I."/>
            <person name="Sieprawska-Lupa M."/>
            <person name="Whitman W."/>
            <person name="Woyke T."/>
        </authorList>
    </citation>
    <scope>NUCLEOTIDE SEQUENCE [LARGE SCALE GENOMIC DNA]</scope>
    <source>
        <strain evidence="3">DSM 5666 / JCM 11834 / Kol 5</strain>
    </source>
</reference>
<gene>
    <name evidence="2" type="ordered locus">Metig_0918</name>
</gene>